<feature type="signal peptide" evidence="1">
    <location>
        <begin position="1"/>
        <end position="28"/>
    </location>
</feature>
<protein>
    <submittedName>
        <fullName evidence="2">Uncharacterized protein</fullName>
    </submittedName>
</protein>
<proteinExistence type="predicted"/>
<sequence>MAFKIIQCYFRFLVFLSTLSRVFQLTTADEGTATFYTPPYVWVTIAAASNVFWNNGSVCGHMYRVTCPNGTTQELNPLVEEGELSSTIDLSQEAFASIADTDAGVINVSYQAYGPQNENFYPQDNN</sequence>
<gene>
    <name evidence="2" type="ORF">RJ641_006134</name>
</gene>
<dbReference type="InterPro" id="IPR036908">
    <property type="entry name" value="RlpA-like_sf"/>
</dbReference>
<dbReference type="GO" id="GO:0048046">
    <property type="term" value="C:apoplast"/>
    <property type="evidence" value="ECO:0007669"/>
    <property type="project" value="InterPro"/>
</dbReference>
<reference evidence="2 3" key="1">
    <citation type="submission" date="2023-12" db="EMBL/GenBank/DDBJ databases">
        <title>A high-quality genome assembly for Dillenia turbinata (Dilleniales).</title>
        <authorList>
            <person name="Chanderbali A."/>
        </authorList>
    </citation>
    <scope>NUCLEOTIDE SEQUENCE [LARGE SCALE GENOMIC DNA]</scope>
    <source>
        <strain evidence="2">LSX21</strain>
        <tissue evidence="2">Leaf</tissue>
    </source>
</reference>
<accession>A0AAN8ZBG8</accession>
<dbReference type="Proteomes" id="UP001370490">
    <property type="component" value="Unassembled WGS sequence"/>
</dbReference>
<dbReference type="PANTHER" id="PTHR47295:SF4">
    <property type="entry name" value="EXPANSIN-LIKE EG45 DOMAIN-CONTAINING PROTEIN"/>
    <property type="match status" value="1"/>
</dbReference>
<evidence type="ECO:0000256" key="1">
    <source>
        <dbReference type="SAM" id="SignalP"/>
    </source>
</evidence>
<dbReference type="EMBL" id="JBAMMX010000014">
    <property type="protein sequence ID" value="KAK6927543.1"/>
    <property type="molecule type" value="Genomic_DNA"/>
</dbReference>
<dbReference type="CDD" id="cd22269">
    <property type="entry name" value="DPBB_EG45-like"/>
    <property type="match status" value="1"/>
</dbReference>
<dbReference type="AlphaFoldDB" id="A0AAN8ZBG8"/>
<organism evidence="2 3">
    <name type="scientific">Dillenia turbinata</name>
    <dbReference type="NCBI Taxonomy" id="194707"/>
    <lineage>
        <taxon>Eukaryota</taxon>
        <taxon>Viridiplantae</taxon>
        <taxon>Streptophyta</taxon>
        <taxon>Embryophyta</taxon>
        <taxon>Tracheophyta</taxon>
        <taxon>Spermatophyta</taxon>
        <taxon>Magnoliopsida</taxon>
        <taxon>eudicotyledons</taxon>
        <taxon>Gunneridae</taxon>
        <taxon>Pentapetalae</taxon>
        <taxon>Dilleniales</taxon>
        <taxon>Dilleniaceae</taxon>
        <taxon>Dillenia</taxon>
    </lineage>
</organism>
<dbReference type="Gene3D" id="2.40.40.10">
    <property type="entry name" value="RlpA-like domain"/>
    <property type="match status" value="1"/>
</dbReference>
<keyword evidence="3" id="KW-1185">Reference proteome</keyword>
<comment type="caution">
    <text evidence="2">The sequence shown here is derived from an EMBL/GenBank/DDBJ whole genome shotgun (WGS) entry which is preliminary data.</text>
</comment>
<feature type="chain" id="PRO_5043043323" evidence="1">
    <location>
        <begin position="29"/>
        <end position="126"/>
    </location>
</feature>
<evidence type="ECO:0000313" key="2">
    <source>
        <dbReference type="EMBL" id="KAK6927543.1"/>
    </source>
</evidence>
<evidence type="ECO:0000313" key="3">
    <source>
        <dbReference type="Proteomes" id="UP001370490"/>
    </source>
</evidence>
<keyword evidence="1" id="KW-0732">Signal</keyword>
<dbReference type="InterPro" id="IPR044206">
    <property type="entry name" value="EGC1/2"/>
</dbReference>
<name>A0AAN8ZBG8_9MAGN</name>
<dbReference type="GO" id="GO:0009627">
    <property type="term" value="P:systemic acquired resistance"/>
    <property type="evidence" value="ECO:0007669"/>
    <property type="project" value="InterPro"/>
</dbReference>
<dbReference type="SUPFAM" id="SSF50685">
    <property type="entry name" value="Barwin-like endoglucanases"/>
    <property type="match status" value="1"/>
</dbReference>
<dbReference type="PANTHER" id="PTHR47295">
    <property type="entry name" value="EG45-LIKE DOMAIN CONTAINING PROTEIN 1-RELATED"/>
    <property type="match status" value="1"/>
</dbReference>